<dbReference type="InterPro" id="IPR002104">
    <property type="entry name" value="Integrase_catalytic"/>
</dbReference>
<dbReference type="OrthoDB" id="7222937at2"/>
<dbReference type="SUPFAM" id="SSF56349">
    <property type="entry name" value="DNA breaking-rejoining enzymes"/>
    <property type="match status" value="1"/>
</dbReference>
<sequence length="105" mass="11478">MYAAEEALKSARVGDPVFTRYARVRGADAASAALMKAVRAETKDKRLTVHGLRHRVSDKLRDAGAPVEVRHGFLGHSSTAIAESTYGSPRARLIEFAKWAEKAEL</sequence>
<comment type="caution">
    <text evidence="3">The sequence shown here is derived from an EMBL/GenBank/DDBJ whole genome shotgun (WGS) entry which is preliminary data.</text>
</comment>
<dbReference type="InterPro" id="IPR011010">
    <property type="entry name" value="DNA_brk_join_enz"/>
</dbReference>
<gene>
    <name evidence="3" type="ORF">DI396_13370</name>
</gene>
<accession>A0A2V4MYI3</accession>
<dbReference type="GO" id="GO:0015074">
    <property type="term" value="P:DNA integration"/>
    <property type="evidence" value="ECO:0007669"/>
    <property type="project" value="InterPro"/>
</dbReference>
<dbReference type="Pfam" id="PF00589">
    <property type="entry name" value="Phage_integrase"/>
    <property type="match status" value="1"/>
</dbReference>
<keyword evidence="1" id="KW-0233">DNA recombination</keyword>
<evidence type="ECO:0000313" key="4">
    <source>
        <dbReference type="Proteomes" id="UP000248012"/>
    </source>
</evidence>
<dbReference type="AlphaFoldDB" id="A0A2V4MYI3"/>
<organism evidence="3 4">
    <name type="scientific">Litorivita pollutaquae</name>
    <dbReference type="NCBI Taxonomy" id="2200892"/>
    <lineage>
        <taxon>Bacteria</taxon>
        <taxon>Pseudomonadati</taxon>
        <taxon>Pseudomonadota</taxon>
        <taxon>Alphaproteobacteria</taxon>
        <taxon>Rhodobacterales</taxon>
        <taxon>Paracoccaceae</taxon>
        <taxon>Litorivita</taxon>
    </lineage>
</organism>
<feature type="domain" description="Tyr recombinase" evidence="2">
    <location>
        <begin position="12"/>
        <end position="86"/>
    </location>
</feature>
<dbReference type="GO" id="GO:0006310">
    <property type="term" value="P:DNA recombination"/>
    <property type="evidence" value="ECO:0007669"/>
    <property type="project" value="UniProtKB-KW"/>
</dbReference>
<evidence type="ECO:0000259" key="2">
    <source>
        <dbReference type="Pfam" id="PF00589"/>
    </source>
</evidence>
<evidence type="ECO:0000256" key="1">
    <source>
        <dbReference type="ARBA" id="ARBA00023172"/>
    </source>
</evidence>
<dbReference type="EMBL" id="QFVT01000010">
    <property type="protein sequence ID" value="PYC46712.1"/>
    <property type="molecule type" value="Genomic_DNA"/>
</dbReference>
<dbReference type="RefSeq" id="WP_110796714.1">
    <property type="nucleotide sequence ID" value="NZ_KZ826489.1"/>
</dbReference>
<reference evidence="3 4" key="1">
    <citation type="submission" date="2018-05" db="EMBL/GenBank/DDBJ databases">
        <title>Oceanovita maritima gen. nov., sp. nov., a marine bacterium in the family Rhodobacteraceae isolated from surface seawater of Lundu port Xiamen, China.</title>
        <authorList>
            <person name="Hetharua B.H."/>
            <person name="Min D."/>
            <person name="Liao H."/>
            <person name="Tian Y."/>
        </authorList>
    </citation>
    <scope>NUCLEOTIDE SEQUENCE [LARGE SCALE GENOMIC DNA]</scope>
    <source>
        <strain evidence="3 4">FSX-11</strain>
    </source>
</reference>
<dbReference type="Proteomes" id="UP000248012">
    <property type="component" value="Unassembled WGS sequence"/>
</dbReference>
<dbReference type="Gene3D" id="1.10.443.10">
    <property type="entry name" value="Intergrase catalytic core"/>
    <property type="match status" value="1"/>
</dbReference>
<dbReference type="InterPro" id="IPR013762">
    <property type="entry name" value="Integrase-like_cat_sf"/>
</dbReference>
<dbReference type="GO" id="GO:0003677">
    <property type="term" value="F:DNA binding"/>
    <property type="evidence" value="ECO:0007669"/>
    <property type="project" value="InterPro"/>
</dbReference>
<keyword evidence="4" id="KW-1185">Reference proteome</keyword>
<name>A0A2V4MYI3_9RHOB</name>
<protein>
    <recommendedName>
        <fullName evidence="2">Tyr recombinase domain-containing protein</fullName>
    </recommendedName>
</protein>
<proteinExistence type="predicted"/>
<evidence type="ECO:0000313" key="3">
    <source>
        <dbReference type="EMBL" id="PYC46712.1"/>
    </source>
</evidence>